<accession>A0A8J8NFN2</accession>
<reference evidence="2" key="1">
    <citation type="submission" date="2019-06" db="EMBL/GenBank/DDBJ databases">
        <authorList>
            <person name="Zheng W."/>
        </authorList>
    </citation>
    <scope>NUCLEOTIDE SEQUENCE</scope>
    <source>
        <strain evidence="2">QDHG01</strain>
    </source>
</reference>
<organism evidence="2 3">
    <name type="scientific">Halteria grandinella</name>
    <dbReference type="NCBI Taxonomy" id="5974"/>
    <lineage>
        <taxon>Eukaryota</taxon>
        <taxon>Sar</taxon>
        <taxon>Alveolata</taxon>
        <taxon>Ciliophora</taxon>
        <taxon>Intramacronucleata</taxon>
        <taxon>Spirotrichea</taxon>
        <taxon>Stichotrichia</taxon>
        <taxon>Sporadotrichida</taxon>
        <taxon>Halteriidae</taxon>
        <taxon>Halteria</taxon>
    </lineage>
</organism>
<name>A0A8J8NFN2_HALGN</name>
<dbReference type="AlphaFoldDB" id="A0A8J8NFN2"/>
<feature type="transmembrane region" description="Helical" evidence="1">
    <location>
        <begin position="63"/>
        <end position="80"/>
    </location>
</feature>
<evidence type="ECO:0000313" key="3">
    <source>
        <dbReference type="Proteomes" id="UP000785679"/>
    </source>
</evidence>
<comment type="caution">
    <text evidence="2">The sequence shown here is derived from an EMBL/GenBank/DDBJ whole genome shotgun (WGS) entry which is preliminary data.</text>
</comment>
<proteinExistence type="predicted"/>
<evidence type="ECO:0000256" key="1">
    <source>
        <dbReference type="SAM" id="Phobius"/>
    </source>
</evidence>
<evidence type="ECO:0000313" key="2">
    <source>
        <dbReference type="EMBL" id="TNV74168.1"/>
    </source>
</evidence>
<dbReference type="EMBL" id="RRYP01017347">
    <property type="protein sequence ID" value="TNV74168.1"/>
    <property type="molecule type" value="Genomic_DNA"/>
</dbReference>
<protein>
    <submittedName>
        <fullName evidence="2">Uncharacterized protein</fullName>
    </submittedName>
</protein>
<keyword evidence="1" id="KW-0812">Transmembrane</keyword>
<sequence length="90" mass="10659">MELPTREKTMANLRFQNDFLGIFQLMRDIYQLQCAKFANISKSDIQSLCLYKRTKTCQKYEEIYVVIISLPSLIIIYKIQGSYPSDLNYF</sequence>
<dbReference type="Proteomes" id="UP000785679">
    <property type="component" value="Unassembled WGS sequence"/>
</dbReference>
<keyword evidence="1" id="KW-1133">Transmembrane helix</keyword>
<gene>
    <name evidence="2" type="ORF">FGO68_gene17570</name>
</gene>
<keyword evidence="3" id="KW-1185">Reference proteome</keyword>
<keyword evidence="1" id="KW-0472">Membrane</keyword>